<keyword evidence="3" id="KW-0677">Repeat</keyword>
<dbReference type="InterPro" id="IPR036236">
    <property type="entry name" value="Znf_C2H2_sf"/>
</dbReference>
<dbReference type="GO" id="GO:0005634">
    <property type="term" value="C:nucleus"/>
    <property type="evidence" value="ECO:0007669"/>
    <property type="project" value="UniProtKB-SubCell"/>
</dbReference>
<keyword evidence="4 10" id="KW-0863">Zinc-finger</keyword>
<dbReference type="RefSeq" id="XP_008780503.2">
    <property type="nucleotide sequence ID" value="XM_008782281.3"/>
</dbReference>
<feature type="region of interest" description="Disordered" evidence="11">
    <location>
        <begin position="1"/>
        <end position="99"/>
    </location>
</feature>
<dbReference type="PROSITE" id="PS50157">
    <property type="entry name" value="ZINC_FINGER_C2H2_2"/>
    <property type="match status" value="1"/>
</dbReference>
<comment type="similarity">
    <text evidence="9">Belongs to the WIP C2H2-type zinc-finger protein family.</text>
</comment>
<evidence type="ECO:0000313" key="14">
    <source>
        <dbReference type="RefSeq" id="XP_008780503.2"/>
    </source>
</evidence>
<dbReference type="InterPro" id="IPR059161">
    <property type="entry name" value="Znf-C2H2_STOP1/2_3rd"/>
</dbReference>
<keyword evidence="8" id="KW-0539">Nucleus</keyword>
<keyword evidence="13" id="KW-1185">Reference proteome</keyword>
<dbReference type="SUPFAM" id="SSF57667">
    <property type="entry name" value="beta-beta-alpha zinc fingers"/>
    <property type="match status" value="2"/>
</dbReference>
<name>A0A8B7BL23_PHODC</name>
<dbReference type="Gene3D" id="3.30.160.60">
    <property type="entry name" value="Classic Zinc Finger"/>
    <property type="match status" value="2"/>
</dbReference>
<reference evidence="13" key="1">
    <citation type="journal article" date="2019" name="Nat. Commun.">
        <title>Genome-wide association mapping of date palm fruit traits.</title>
        <authorList>
            <person name="Hazzouri K.M."/>
            <person name="Gros-Balthazard M."/>
            <person name="Flowers J.M."/>
            <person name="Copetti D."/>
            <person name="Lemansour A."/>
            <person name="Lebrun M."/>
            <person name="Masmoudi K."/>
            <person name="Ferrand S."/>
            <person name="Dhar M.I."/>
            <person name="Fresquez Z.A."/>
            <person name="Rosas U."/>
            <person name="Zhang J."/>
            <person name="Talag J."/>
            <person name="Lee S."/>
            <person name="Kudrna D."/>
            <person name="Powell R.F."/>
            <person name="Leitch I.J."/>
            <person name="Krueger R.R."/>
            <person name="Wing R.A."/>
            <person name="Amiri K.M.A."/>
            <person name="Purugganan M.D."/>
        </authorList>
    </citation>
    <scope>NUCLEOTIDE SEQUENCE [LARGE SCALE GENOMIC DNA]</scope>
    <source>
        <strain evidence="13">cv. Khalas</strain>
    </source>
</reference>
<protein>
    <submittedName>
        <fullName evidence="14">Zinc finger protein WIP6-like</fullName>
    </submittedName>
</protein>
<dbReference type="SMART" id="SM00355">
    <property type="entry name" value="ZnF_C2H2"/>
    <property type="match status" value="3"/>
</dbReference>
<evidence type="ECO:0000256" key="10">
    <source>
        <dbReference type="PROSITE-ProRule" id="PRU00042"/>
    </source>
</evidence>
<reference evidence="14" key="2">
    <citation type="submission" date="2025-08" db="UniProtKB">
        <authorList>
            <consortium name="RefSeq"/>
        </authorList>
    </citation>
    <scope>IDENTIFICATION</scope>
    <source>
        <tissue evidence="14">Young leaves</tissue>
    </source>
</reference>
<dbReference type="Pfam" id="PF13912">
    <property type="entry name" value="zf-C2H2_6"/>
    <property type="match status" value="1"/>
</dbReference>
<evidence type="ECO:0000259" key="12">
    <source>
        <dbReference type="PROSITE" id="PS50157"/>
    </source>
</evidence>
<dbReference type="PROSITE" id="PS00028">
    <property type="entry name" value="ZINC_FINGER_C2H2_1"/>
    <property type="match status" value="1"/>
</dbReference>
<evidence type="ECO:0000256" key="4">
    <source>
        <dbReference type="ARBA" id="ARBA00022771"/>
    </source>
</evidence>
<evidence type="ECO:0000256" key="6">
    <source>
        <dbReference type="ARBA" id="ARBA00023015"/>
    </source>
</evidence>
<comment type="subcellular location">
    <subcellularLocation>
        <location evidence="1">Nucleus</location>
    </subcellularLocation>
</comment>
<dbReference type="InterPro" id="IPR043584">
    <property type="entry name" value="WIP1/2/3/4/5/6"/>
</dbReference>
<keyword evidence="2" id="KW-0479">Metal-binding</keyword>
<evidence type="ECO:0000313" key="13">
    <source>
        <dbReference type="Proteomes" id="UP000228380"/>
    </source>
</evidence>
<keyword evidence="5" id="KW-0862">Zinc</keyword>
<feature type="compositionally biased region" description="Low complexity" evidence="11">
    <location>
        <begin position="46"/>
        <end position="61"/>
    </location>
</feature>
<dbReference type="OrthoDB" id="6077919at2759"/>
<evidence type="ECO:0000256" key="9">
    <source>
        <dbReference type="ARBA" id="ARBA00023452"/>
    </source>
</evidence>
<dbReference type="PANTHER" id="PTHR45878">
    <property type="entry name" value="ZINC FINGER PROTEIN WIP2"/>
    <property type="match status" value="1"/>
</dbReference>
<evidence type="ECO:0000256" key="8">
    <source>
        <dbReference type="ARBA" id="ARBA00023242"/>
    </source>
</evidence>
<dbReference type="InterPro" id="IPR013087">
    <property type="entry name" value="Znf_C2H2_type"/>
</dbReference>
<feature type="compositionally biased region" description="Acidic residues" evidence="11">
    <location>
        <begin position="282"/>
        <end position="299"/>
    </location>
</feature>
<dbReference type="KEGG" id="pda:103700331"/>
<evidence type="ECO:0000256" key="1">
    <source>
        <dbReference type="ARBA" id="ARBA00004123"/>
    </source>
</evidence>
<accession>A0A8B7BL23</accession>
<sequence length="308" mass="33846">MHPPPGHGFFTKGGGGASMSSSQQEEEEHSILLLTLWPPGQQNNPSSCSSSTSTSWSQSKSNKQHPLSHPLNRPDDDDSNVTIALSIGPPSASVSASMSTNAAATTTTTTVSNSTPSQYWIPSAAEILVGTTQFSCTVCNKTFNRYNNMQMHMWGHGSQYRKGSESLRGATKTTASPSMMRLPCYCCAEGCKNNIEHPRSRPLKDFRTLQTHYKRKHGARPFGCRRCGKAFAVRGDWRTHEKNCGKLWFCICGSDFKHKRSLKDHVRSFGGGHAPHIVESMNVDEEEEEEEGEDVDEGGNGENGNMRC</sequence>
<dbReference type="Proteomes" id="UP000228380">
    <property type="component" value="Chromosome 11"/>
</dbReference>
<dbReference type="GeneID" id="103700331"/>
<keyword evidence="7" id="KW-0804">Transcription</keyword>
<dbReference type="Pfam" id="PF23115">
    <property type="entry name" value="zf-C2H2_STOP2_3rd"/>
    <property type="match status" value="1"/>
</dbReference>
<evidence type="ECO:0000256" key="7">
    <source>
        <dbReference type="ARBA" id="ARBA00023163"/>
    </source>
</evidence>
<organism evidence="13 14">
    <name type="scientific">Phoenix dactylifera</name>
    <name type="common">Date palm</name>
    <dbReference type="NCBI Taxonomy" id="42345"/>
    <lineage>
        <taxon>Eukaryota</taxon>
        <taxon>Viridiplantae</taxon>
        <taxon>Streptophyta</taxon>
        <taxon>Embryophyta</taxon>
        <taxon>Tracheophyta</taxon>
        <taxon>Spermatophyta</taxon>
        <taxon>Magnoliopsida</taxon>
        <taxon>Liliopsida</taxon>
        <taxon>Arecaceae</taxon>
        <taxon>Coryphoideae</taxon>
        <taxon>Phoeniceae</taxon>
        <taxon>Phoenix</taxon>
    </lineage>
</organism>
<keyword evidence="6" id="KW-0805">Transcription regulation</keyword>
<dbReference type="GO" id="GO:0008270">
    <property type="term" value="F:zinc ion binding"/>
    <property type="evidence" value="ECO:0007669"/>
    <property type="project" value="UniProtKB-KW"/>
</dbReference>
<evidence type="ECO:0000256" key="5">
    <source>
        <dbReference type="ARBA" id="ARBA00022833"/>
    </source>
</evidence>
<evidence type="ECO:0000256" key="11">
    <source>
        <dbReference type="SAM" id="MobiDB-lite"/>
    </source>
</evidence>
<dbReference type="InterPro" id="IPR055187">
    <property type="entry name" value="C2CH-3rd_BIRD-IDD"/>
</dbReference>
<dbReference type="GO" id="GO:0003700">
    <property type="term" value="F:DNA-binding transcription factor activity"/>
    <property type="evidence" value="ECO:0007669"/>
    <property type="project" value="InterPro"/>
</dbReference>
<dbReference type="FunFam" id="3.30.160.60:FF:000523">
    <property type="entry name" value="Zinc finger protein WIP2"/>
    <property type="match status" value="1"/>
</dbReference>
<evidence type="ECO:0000256" key="3">
    <source>
        <dbReference type="ARBA" id="ARBA00022737"/>
    </source>
</evidence>
<feature type="compositionally biased region" description="Low complexity" evidence="11">
    <location>
        <begin position="90"/>
        <end position="99"/>
    </location>
</feature>
<feature type="domain" description="C2H2-type" evidence="12">
    <location>
        <begin position="134"/>
        <end position="161"/>
    </location>
</feature>
<feature type="region of interest" description="Disordered" evidence="11">
    <location>
        <begin position="282"/>
        <end position="308"/>
    </location>
</feature>
<evidence type="ECO:0000256" key="2">
    <source>
        <dbReference type="ARBA" id="ARBA00022723"/>
    </source>
</evidence>
<gene>
    <name evidence="14" type="primary">LOC103700331</name>
</gene>
<dbReference type="AlphaFoldDB" id="A0A8B7BL23"/>
<dbReference type="PANTHER" id="PTHR45878:SF15">
    <property type="entry name" value="OS09G0307400 PROTEIN"/>
    <property type="match status" value="1"/>
</dbReference>
<dbReference type="Pfam" id="PF22995">
    <property type="entry name" value="C2CH-3rd_BIRD-IDD"/>
    <property type="match status" value="1"/>
</dbReference>
<proteinExistence type="inferred from homology"/>